<feature type="transmembrane region" description="Helical" evidence="1">
    <location>
        <begin position="117"/>
        <end position="138"/>
    </location>
</feature>
<dbReference type="EMBL" id="LUUH01000049">
    <property type="protein sequence ID" value="OAI04616.1"/>
    <property type="molecule type" value="Genomic_DNA"/>
</dbReference>
<evidence type="ECO:0000313" key="2">
    <source>
        <dbReference type="EMBL" id="OAI04616.1"/>
    </source>
</evidence>
<feature type="transmembrane region" description="Helical" evidence="1">
    <location>
        <begin position="47"/>
        <end position="71"/>
    </location>
</feature>
<feature type="transmembrane region" description="Helical" evidence="1">
    <location>
        <begin position="6"/>
        <end position="26"/>
    </location>
</feature>
<protein>
    <submittedName>
        <fullName evidence="2">Uncharacterized protein</fullName>
    </submittedName>
</protein>
<feature type="transmembrane region" description="Helical" evidence="1">
    <location>
        <begin position="638"/>
        <end position="659"/>
    </location>
</feature>
<accession>A0A177MFR8</accession>
<gene>
    <name evidence="2" type="ORF">A1353_12750</name>
</gene>
<feature type="transmembrane region" description="Helical" evidence="1">
    <location>
        <begin position="486"/>
        <end position="502"/>
    </location>
</feature>
<organism evidence="2 3">
    <name type="scientific">Methylomonas methanica</name>
    <dbReference type="NCBI Taxonomy" id="421"/>
    <lineage>
        <taxon>Bacteria</taxon>
        <taxon>Pseudomonadati</taxon>
        <taxon>Pseudomonadota</taxon>
        <taxon>Gammaproteobacteria</taxon>
        <taxon>Methylococcales</taxon>
        <taxon>Methylococcaceae</taxon>
        <taxon>Methylomonas</taxon>
    </lineage>
</organism>
<name>A0A177MFR8_METMH</name>
<reference evidence="2 3" key="1">
    <citation type="submission" date="2016-03" db="EMBL/GenBank/DDBJ databases">
        <authorList>
            <person name="Ploux O."/>
        </authorList>
    </citation>
    <scope>NUCLEOTIDE SEQUENCE [LARGE SCALE GENOMIC DNA]</scope>
    <source>
        <strain evidence="2 3">R-45371</strain>
    </source>
</reference>
<proteinExistence type="predicted"/>
<keyword evidence="1" id="KW-0472">Membrane</keyword>
<evidence type="ECO:0000256" key="1">
    <source>
        <dbReference type="SAM" id="Phobius"/>
    </source>
</evidence>
<evidence type="ECO:0000313" key="3">
    <source>
        <dbReference type="Proteomes" id="UP000077763"/>
    </source>
</evidence>
<feature type="transmembrane region" description="Helical" evidence="1">
    <location>
        <begin position="605"/>
        <end position="626"/>
    </location>
</feature>
<feature type="transmembrane region" description="Helical" evidence="1">
    <location>
        <begin position="395"/>
        <end position="420"/>
    </location>
</feature>
<keyword evidence="1" id="KW-0812">Transmembrane</keyword>
<dbReference type="Proteomes" id="UP000077763">
    <property type="component" value="Unassembled WGS sequence"/>
</dbReference>
<feature type="transmembrane region" description="Helical" evidence="1">
    <location>
        <begin position="158"/>
        <end position="179"/>
    </location>
</feature>
<dbReference type="AlphaFoldDB" id="A0A177MFR8"/>
<sequence length="831" mass="94691">MAHILAHGIGVFSIALYLGWAINSALEYDYLLHGLYGLFESHKLNKVWALIHYVFSVLGIFFILGLLQYVWIKRAEVDKASPLISGTSILATVVSGFGSSLFLYWWTVVAGYSGLGVAFNIGLVWWLFSVSTFFIYLAVLVAKKRQLDIASFERSRQIGYFSIFVAVISLVVVFSPLLIGKVHVLNDFVDMPESTVFKDGRSVDNHKFINENNLFGLCRHDPRDIELSKNSDYNERLSVSLPYRDSLAVFMNSAIDNNVPKYVYDRNNGRLIVRGKVSENELVVLKQIFPEFSNEIILLYNNSFKVWLEQKKKTFSKEEYEFFKLNLLEMSEQFHLGRFFYHHNYLVSPAIGMAMGKENLPSVYGVGLTKAFSKIFELYGFNYSSYLKILYGSYVFYWLLFFGLAYLIWGEVLCFTIVAVAGATSIAIQHPILLAMAPGFSPLRHILDVVVFYLVWRYFKLAMYRYLVFGYVLALISIWWNTQYGVFLFVAILVVDVCGVVIEGRFRKLYSSAGFSLLALCVLKWISRENPLERYMLFGLGAPNTPVVAVCLLLLIIAAIGAGMLLLWHRRNAQYIRAEWLITMAVVVYVSEGIVYALWYFSDHHFYPVVFPWTIFALVGMLWMYYGGEKLKLQKSAFLVAISISFSFLLVIVTGMHLYSQNQIASVFKGHVNYDWNFSSAGFATTMQPGPVEDALRLIAKYGDEECVHFISRYDVILPALANKCMAGQFVTLTDIFVTQKEKDMAVNTIMEDQPIYLFVDSDIGRTFAGDIPAPGQLLDRISSPTMSISNMKVAESRALFLGYMFDVFEAVRGKYVELERGQLITVYKRI</sequence>
<comment type="caution">
    <text evidence="2">The sequence shown here is derived from an EMBL/GenBank/DDBJ whole genome shotgun (WGS) entry which is preliminary data.</text>
</comment>
<feature type="transmembrane region" description="Helical" evidence="1">
    <location>
        <begin position="580"/>
        <end position="599"/>
    </location>
</feature>
<feature type="transmembrane region" description="Helical" evidence="1">
    <location>
        <begin position="432"/>
        <end position="456"/>
    </location>
</feature>
<feature type="transmembrane region" description="Helical" evidence="1">
    <location>
        <begin position="463"/>
        <end position="480"/>
    </location>
</feature>
<keyword evidence="1" id="KW-1133">Transmembrane helix</keyword>
<feature type="transmembrane region" description="Helical" evidence="1">
    <location>
        <begin position="83"/>
        <end position="105"/>
    </location>
</feature>
<feature type="transmembrane region" description="Helical" evidence="1">
    <location>
        <begin position="509"/>
        <end position="527"/>
    </location>
</feature>
<feature type="transmembrane region" description="Helical" evidence="1">
    <location>
        <begin position="547"/>
        <end position="568"/>
    </location>
</feature>